<accession>D3RXV8</accession>
<dbReference type="EC" id="5.4.99.25" evidence="5"/>
<evidence type="ECO:0000256" key="5">
    <source>
        <dbReference type="HAMAP-Rule" id="MF_01081"/>
    </source>
</evidence>
<dbReference type="SUPFAM" id="SSF55120">
    <property type="entry name" value="Pseudouridine synthase"/>
    <property type="match status" value="1"/>
</dbReference>
<dbReference type="PaxDb" id="589924-Ferp_1162"/>
<evidence type="ECO:0000259" key="7">
    <source>
        <dbReference type="SMART" id="SM01136"/>
    </source>
</evidence>
<keyword evidence="9" id="KW-1185">Reference proteome</keyword>
<dbReference type="Gene3D" id="2.30.130.10">
    <property type="entry name" value="PUA domain"/>
    <property type="match status" value="1"/>
</dbReference>
<evidence type="ECO:0000313" key="9">
    <source>
        <dbReference type="Proteomes" id="UP000002613"/>
    </source>
</evidence>
<dbReference type="EMBL" id="CP001899">
    <property type="protein sequence ID" value="ADC65321.1"/>
    <property type="molecule type" value="Genomic_DNA"/>
</dbReference>
<dbReference type="HAMAP" id="MF_01081">
    <property type="entry name" value="TruB_arch"/>
    <property type="match status" value="1"/>
</dbReference>
<protein>
    <recommendedName>
        <fullName evidence="5">Probable tRNA pseudouridine synthase B</fullName>
        <ecNumber evidence="5">5.4.99.25</ecNumber>
    </recommendedName>
    <alternativeName>
        <fullName evidence="5">tRNA pseudouridine(55) synthase</fullName>
        <shortName evidence="5">Psi55 synthase</shortName>
    </alternativeName>
    <alternativeName>
        <fullName evidence="5">tRNA pseudouridylate synthase</fullName>
    </alternativeName>
    <alternativeName>
        <fullName evidence="5">tRNA-uridine isomerase</fullName>
    </alternativeName>
</protein>
<gene>
    <name evidence="5" type="primary">truB</name>
    <name evidence="8" type="ordered locus">Ferp_1162</name>
</gene>
<evidence type="ECO:0000256" key="2">
    <source>
        <dbReference type="ARBA" id="ARBA00023235"/>
    </source>
</evidence>
<dbReference type="InterPro" id="IPR012960">
    <property type="entry name" value="Dyskerin-like"/>
</dbReference>
<comment type="similarity">
    <text evidence="4 5">Belongs to the pseudouridine synthase TruB family. Type 2 subfamily.</text>
</comment>
<proteinExistence type="inferred from homology"/>
<dbReference type="GO" id="GO:0000495">
    <property type="term" value="P:box H/ACA sno(s)RNA 3'-end processing"/>
    <property type="evidence" value="ECO:0007669"/>
    <property type="project" value="TreeGrafter"/>
</dbReference>
<reference evidence="9" key="1">
    <citation type="submission" date="2010-02" db="EMBL/GenBank/DDBJ databases">
        <title>Complete sequence of Ferroglobus placidus DSM 10642.</title>
        <authorList>
            <consortium name="US DOE Joint Genome Institute"/>
            <person name="Lucas S."/>
            <person name="Copeland A."/>
            <person name="Lapidus A."/>
            <person name="Cheng J.-F."/>
            <person name="Bruce D."/>
            <person name="Goodwin L."/>
            <person name="Pitluck S."/>
            <person name="Saunders E."/>
            <person name="Brettin T."/>
            <person name="Detter J.C."/>
            <person name="Han C."/>
            <person name="Tapia R."/>
            <person name="Larimer F."/>
            <person name="Land M."/>
            <person name="Hauser L."/>
            <person name="Kyrpides N."/>
            <person name="Ivanova N."/>
            <person name="Holmes D."/>
            <person name="Lovley D."/>
            <person name="Kyrpides N."/>
            <person name="Anderson I.J."/>
            <person name="Woyke T."/>
        </authorList>
    </citation>
    <scope>NUCLEOTIDE SEQUENCE [LARGE SCALE GENOMIC DNA]</scope>
    <source>
        <strain evidence="9">DSM 10642 / AEDII12DO</strain>
    </source>
</reference>
<dbReference type="NCBIfam" id="TIGR00425">
    <property type="entry name" value="CBF5"/>
    <property type="match status" value="1"/>
</dbReference>
<comment type="function">
    <text evidence="3 5">Could be responsible for synthesis of pseudouridine from uracil-55 in the psi GC loop of transfer RNAs.</text>
</comment>
<feature type="active site" description="Nucleophile" evidence="5">
    <location>
        <position position="70"/>
    </location>
</feature>
<dbReference type="PROSITE" id="PS50890">
    <property type="entry name" value="PUA"/>
    <property type="match status" value="1"/>
</dbReference>
<dbReference type="GeneID" id="8778674"/>
<evidence type="ECO:0000256" key="3">
    <source>
        <dbReference type="ARBA" id="ARBA00060072"/>
    </source>
</evidence>
<dbReference type="InterPro" id="IPR036974">
    <property type="entry name" value="PUA_sf"/>
</dbReference>
<dbReference type="InterPro" id="IPR004802">
    <property type="entry name" value="tRNA_PsdUridine_synth_B_fam"/>
</dbReference>
<organism evidence="8 9">
    <name type="scientific">Ferroglobus placidus (strain DSM 10642 / AEDII12DO)</name>
    <dbReference type="NCBI Taxonomy" id="589924"/>
    <lineage>
        <taxon>Archaea</taxon>
        <taxon>Methanobacteriati</taxon>
        <taxon>Methanobacteriota</taxon>
        <taxon>Archaeoglobi</taxon>
        <taxon>Archaeoglobales</taxon>
        <taxon>Archaeoglobaceae</taxon>
        <taxon>Ferroglobus</taxon>
    </lineage>
</organism>
<dbReference type="OrthoDB" id="35866at2157"/>
<feature type="domain" description="Dyskerin-like" evidence="7">
    <location>
        <begin position="1"/>
        <end position="51"/>
    </location>
</feature>
<comment type="catalytic activity">
    <reaction evidence="5">
        <text>uridine(55) in tRNA = pseudouridine(55) in tRNA</text>
        <dbReference type="Rhea" id="RHEA:42532"/>
        <dbReference type="Rhea" id="RHEA-COMP:10101"/>
        <dbReference type="Rhea" id="RHEA-COMP:10102"/>
        <dbReference type="ChEBI" id="CHEBI:65314"/>
        <dbReference type="ChEBI" id="CHEBI:65315"/>
        <dbReference type="EC" id="5.4.99.25"/>
    </reaction>
</comment>
<dbReference type="GO" id="GO:0031118">
    <property type="term" value="P:rRNA pseudouridine synthesis"/>
    <property type="evidence" value="ECO:0007669"/>
    <property type="project" value="TreeGrafter"/>
</dbReference>
<dbReference type="InterPro" id="IPR020103">
    <property type="entry name" value="PsdUridine_synth_cat_dom_sf"/>
</dbReference>
<dbReference type="CDD" id="cd02572">
    <property type="entry name" value="PseudoU_synth_hDyskerin"/>
    <property type="match status" value="1"/>
</dbReference>
<dbReference type="GO" id="GO:0031120">
    <property type="term" value="P:snRNA pseudouridine synthesis"/>
    <property type="evidence" value="ECO:0007669"/>
    <property type="project" value="TreeGrafter"/>
</dbReference>
<dbReference type="InterPro" id="IPR015947">
    <property type="entry name" value="PUA-like_sf"/>
</dbReference>
<name>D3RXV8_FERPA</name>
<dbReference type="GO" id="GO:1990481">
    <property type="term" value="P:mRNA pseudouridine synthesis"/>
    <property type="evidence" value="ECO:0007669"/>
    <property type="project" value="TreeGrafter"/>
</dbReference>
<dbReference type="CDD" id="cd21148">
    <property type="entry name" value="PUA_Cbf5"/>
    <property type="match status" value="1"/>
</dbReference>
<dbReference type="SMART" id="SM01136">
    <property type="entry name" value="DKCLD"/>
    <property type="match status" value="1"/>
</dbReference>
<dbReference type="Pfam" id="PF08068">
    <property type="entry name" value="DKCLD"/>
    <property type="match status" value="1"/>
</dbReference>
<feature type="domain" description="PUA" evidence="6">
    <location>
        <begin position="238"/>
        <end position="312"/>
    </location>
</feature>
<dbReference type="PANTHER" id="PTHR23127">
    <property type="entry name" value="CENTROMERE/MICROTUBULE BINDING PROTEIN CBF5"/>
    <property type="match status" value="1"/>
</dbReference>
<dbReference type="SUPFAM" id="SSF88697">
    <property type="entry name" value="PUA domain-like"/>
    <property type="match status" value="1"/>
</dbReference>
<dbReference type="SMART" id="SM00359">
    <property type="entry name" value="PUA"/>
    <property type="match status" value="1"/>
</dbReference>
<dbReference type="Gene3D" id="3.30.2350.10">
    <property type="entry name" value="Pseudouridine synthase"/>
    <property type="match status" value="1"/>
</dbReference>
<keyword evidence="1 5" id="KW-0819">tRNA processing</keyword>
<dbReference type="eggNOG" id="arCOG00987">
    <property type="taxonomic scope" value="Archaea"/>
</dbReference>
<dbReference type="KEGG" id="fpl:Ferp_1162"/>
<evidence type="ECO:0000259" key="6">
    <source>
        <dbReference type="SMART" id="SM00359"/>
    </source>
</evidence>
<evidence type="ECO:0000313" key="8">
    <source>
        <dbReference type="EMBL" id="ADC65321.1"/>
    </source>
</evidence>
<dbReference type="InterPro" id="IPR002478">
    <property type="entry name" value="PUA"/>
</dbReference>
<dbReference type="Pfam" id="PF01472">
    <property type="entry name" value="PUA"/>
    <property type="match status" value="1"/>
</dbReference>
<evidence type="ECO:0000256" key="4">
    <source>
        <dbReference type="ARBA" id="ARBA00060775"/>
    </source>
</evidence>
<dbReference type="Pfam" id="PF16198">
    <property type="entry name" value="TruB_C_2"/>
    <property type="match status" value="1"/>
</dbReference>
<evidence type="ECO:0000256" key="1">
    <source>
        <dbReference type="ARBA" id="ARBA00022694"/>
    </source>
</evidence>
<keyword evidence="2 5" id="KW-0413">Isomerase</keyword>
<dbReference type="GO" id="GO:0160148">
    <property type="term" value="F:tRNA pseudouridine(55) synthase activity"/>
    <property type="evidence" value="ECO:0007669"/>
    <property type="project" value="UniProtKB-EC"/>
</dbReference>
<dbReference type="STRING" id="589924.Ferp_1162"/>
<dbReference type="NCBIfam" id="NF003280">
    <property type="entry name" value="PRK04270.1"/>
    <property type="match status" value="1"/>
</dbReference>
<reference evidence="8 9" key="2">
    <citation type="journal article" date="2011" name="Stand. Genomic Sci.">
        <title>Complete genome sequence of Ferroglobus placidus AEDII12DO.</title>
        <authorList>
            <person name="Anderson I."/>
            <person name="Risso C."/>
            <person name="Holmes D."/>
            <person name="Lucas S."/>
            <person name="Copeland A."/>
            <person name="Lapidus A."/>
            <person name="Cheng J.F."/>
            <person name="Bruce D."/>
            <person name="Goodwin L."/>
            <person name="Pitluck S."/>
            <person name="Saunders E."/>
            <person name="Brettin T."/>
            <person name="Detter J.C."/>
            <person name="Han C."/>
            <person name="Tapia R."/>
            <person name="Larimer F."/>
            <person name="Land M."/>
            <person name="Hauser L."/>
            <person name="Woyke T."/>
            <person name="Lovley D."/>
            <person name="Kyrpides N."/>
            <person name="Ivanova N."/>
        </authorList>
    </citation>
    <scope>NUCLEOTIDE SEQUENCE [LARGE SCALE GENOMIC DNA]</scope>
    <source>
        <strain evidence="9">DSM 10642 / AEDII12DO</strain>
    </source>
</reference>
<dbReference type="Proteomes" id="UP000002613">
    <property type="component" value="Chromosome"/>
</dbReference>
<dbReference type="PANTHER" id="PTHR23127:SF0">
    <property type="entry name" value="H_ACA RIBONUCLEOPROTEIN COMPLEX SUBUNIT DKC1"/>
    <property type="match status" value="1"/>
</dbReference>
<dbReference type="RefSeq" id="WP_012965664.1">
    <property type="nucleotide sequence ID" value="NC_013849.1"/>
</dbReference>
<dbReference type="InterPro" id="IPR002501">
    <property type="entry name" value="PsdUridine_synth_N"/>
</dbReference>
<dbReference type="FunFam" id="3.30.2350.10:FF:000001">
    <property type="entry name" value="H/ACA ribonucleoprotein complex subunit CBF5"/>
    <property type="match status" value="1"/>
</dbReference>
<dbReference type="AlphaFoldDB" id="D3RXV8"/>
<dbReference type="GO" id="GO:0003723">
    <property type="term" value="F:RNA binding"/>
    <property type="evidence" value="ECO:0007669"/>
    <property type="project" value="InterPro"/>
</dbReference>
<dbReference type="InterPro" id="IPR032819">
    <property type="entry name" value="TruB_C"/>
</dbReference>
<dbReference type="InterPro" id="IPR026326">
    <property type="entry name" value="TruB_arch"/>
</dbReference>
<dbReference type="HOGENOM" id="CLU_032087_3_0_2"/>
<dbReference type="Pfam" id="PF01509">
    <property type="entry name" value="TruB_N"/>
    <property type="match status" value="1"/>
</dbReference>
<sequence length="335" mass="38584">MEINDRFLVKDEAKPSEEYGCYPYNRPIQEYIRKGFVLIDKPKGPTSHEVVVWVRKILEVEKTGHAGTLDPKVTGVLPVFIEQATKLVQFLQGSEKEYVALMRLHGDVSERELRKVFELFKGKIYQRPPLKSAVKKRLRVREIYDIEILEIDGRDVLFRVVCEAGTYVRKLCTDIGEILGVGAHMQELRRIRTGIFTEEKCYTLQDLLDAYIFWKEEGEEEYLREIIQPMELAVANIPKIIIKDTAVDAICHGASLTAKGVAYVEKNVKKGERVAIFTLKQELVAIGRSNYDAEDILKIRGGIVAEIERVIMERGTYPSYWKKKKEKQVTPERSF</sequence>
<dbReference type="GO" id="GO:0031119">
    <property type="term" value="P:tRNA pseudouridine synthesis"/>
    <property type="evidence" value="ECO:0007669"/>
    <property type="project" value="UniProtKB-UniRule"/>
</dbReference>